<dbReference type="EMBL" id="JBGGTQ010000003">
    <property type="protein sequence ID" value="MEZ0492025.1"/>
    <property type="molecule type" value="Genomic_DNA"/>
</dbReference>
<evidence type="ECO:0000256" key="5">
    <source>
        <dbReference type="ARBA" id="ARBA00022989"/>
    </source>
</evidence>
<dbReference type="InterPro" id="IPR000515">
    <property type="entry name" value="MetI-like"/>
</dbReference>
<keyword evidence="3" id="KW-1003">Cell membrane</keyword>
<keyword evidence="6 7" id="KW-0472">Membrane</keyword>
<feature type="transmembrane region" description="Helical" evidence="7">
    <location>
        <begin position="245"/>
        <end position="267"/>
    </location>
</feature>
<name>A0ABV4I1X3_9ACTN</name>
<gene>
    <name evidence="9" type="ORF">AB2L28_07220</name>
</gene>
<dbReference type="InterPro" id="IPR050901">
    <property type="entry name" value="BP-dep_ABC_trans_perm"/>
</dbReference>
<accession>A0ABV4I1X3</accession>
<reference evidence="9 10" key="1">
    <citation type="submission" date="2024-07" db="EMBL/GenBank/DDBJ databases">
        <authorList>
            <person name="Thanompreechachai J."/>
            <person name="Duangmal K."/>
        </authorList>
    </citation>
    <scope>NUCLEOTIDE SEQUENCE [LARGE SCALE GENOMIC DNA]</scope>
    <source>
        <strain evidence="9 10">TBRC 1896</strain>
    </source>
</reference>
<dbReference type="InterPro" id="IPR035906">
    <property type="entry name" value="MetI-like_sf"/>
</dbReference>
<sequence length="276" mass="28795">MSAASPAATLRRSGVRVVLAVVALVALLPLLFLVSLSLRSVDDIANGGWLPSRLVWSNFPAAFSTVPLSTMLANSWVVAIGATLLTSLVAVPAAYVTARAGARGERLQAVLLASYCAPPIVAVLPLYYLLKQADLTNTATGLILVNGLANVPVAVWLLDGFVRRVPVEVEEAGWVDGLSTTGGLVRIVLPLLAPGLVAALLICLFLSYNEFLFAVSFSQSTDSQTLPVGLSLFQGDRTVQFGQQAAASLVGIVPMYVLAVVAQKWLVGGLSAGAVK</sequence>
<organism evidence="9 10">
    <name type="scientific">Kineococcus mangrovi</name>
    <dbReference type="NCBI Taxonomy" id="1660183"/>
    <lineage>
        <taxon>Bacteria</taxon>
        <taxon>Bacillati</taxon>
        <taxon>Actinomycetota</taxon>
        <taxon>Actinomycetes</taxon>
        <taxon>Kineosporiales</taxon>
        <taxon>Kineosporiaceae</taxon>
        <taxon>Kineococcus</taxon>
    </lineage>
</organism>
<dbReference type="Gene3D" id="1.10.3720.10">
    <property type="entry name" value="MetI-like"/>
    <property type="match status" value="1"/>
</dbReference>
<dbReference type="CDD" id="cd06261">
    <property type="entry name" value="TM_PBP2"/>
    <property type="match status" value="1"/>
</dbReference>
<comment type="subcellular location">
    <subcellularLocation>
        <location evidence="1 7">Cell membrane</location>
        <topology evidence="1 7">Multi-pass membrane protein</topology>
    </subcellularLocation>
</comment>
<keyword evidence="10" id="KW-1185">Reference proteome</keyword>
<dbReference type="PANTHER" id="PTHR32243:SF18">
    <property type="entry name" value="INNER MEMBRANE ABC TRANSPORTER PERMEASE PROTEIN YCJP"/>
    <property type="match status" value="1"/>
</dbReference>
<protein>
    <submittedName>
        <fullName evidence="9">Carbohydrate ABC transporter permease</fullName>
    </submittedName>
</protein>
<evidence type="ECO:0000313" key="9">
    <source>
        <dbReference type="EMBL" id="MEZ0492025.1"/>
    </source>
</evidence>
<dbReference type="PROSITE" id="PS50928">
    <property type="entry name" value="ABC_TM1"/>
    <property type="match status" value="1"/>
</dbReference>
<keyword evidence="4 7" id="KW-0812">Transmembrane</keyword>
<evidence type="ECO:0000256" key="7">
    <source>
        <dbReference type="RuleBase" id="RU363032"/>
    </source>
</evidence>
<dbReference type="RefSeq" id="WP_370718076.1">
    <property type="nucleotide sequence ID" value="NZ_JBGGTQ010000003.1"/>
</dbReference>
<keyword evidence="2 7" id="KW-0813">Transport</keyword>
<dbReference type="PANTHER" id="PTHR32243">
    <property type="entry name" value="MALTOSE TRANSPORT SYSTEM PERMEASE-RELATED"/>
    <property type="match status" value="1"/>
</dbReference>
<keyword evidence="5 7" id="KW-1133">Transmembrane helix</keyword>
<feature type="transmembrane region" description="Helical" evidence="7">
    <location>
        <begin position="76"/>
        <end position="97"/>
    </location>
</feature>
<feature type="transmembrane region" description="Helical" evidence="7">
    <location>
        <begin position="142"/>
        <end position="162"/>
    </location>
</feature>
<evidence type="ECO:0000256" key="4">
    <source>
        <dbReference type="ARBA" id="ARBA00022692"/>
    </source>
</evidence>
<dbReference type="SUPFAM" id="SSF161098">
    <property type="entry name" value="MetI-like"/>
    <property type="match status" value="1"/>
</dbReference>
<evidence type="ECO:0000256" key="3">
    <source>
        <dbReference type="ARBA" id="ARBA00022475"/>
    </source>
</evidence>
<dbReference type="Proteomes" id="UP001566476">
    <property type="component" value="Unassembled WGS sequence"/>
</dbReference>
<proteinExistence type="inferred from homology"/>
<dbReference type="Pfam" id="PF00528">
    <property type="entry name" value="BPD_transp_1"/>
    <property type="match status" value="1"/>
</dbReference>
<comment type="similarity">
    <text evidence="7">Belongs to the binding-protein-dependent transport system permease family.</text>
</comment>
<comment type="caution">
    <text evidence="9">The sequence shown here is derived from an EMBL/GenBank/DDBJ whole genome shotgun (WGS) entry which is preliminary data.</text>
</comment>
<evidence type="ECO:0000313" key="10">
    <source>
        <dbReference type="Proteomes" id="UP001566476"/>
    </source>
</evidence>
<evidence type="ECO:0000256" key="6">
    <source>
        <dbReference type="ARBA" id="ARBA00023136"/>
    </source>
</evidence>
<feature type="domain" description="ABC transmembrane type-1" evidence="8">
    <location>
        <begin position="72"/>
        <end position="262"/>
    </location>
</feature>
<evidence type="ECO:0000259" key="8">
    <source>
        <dbReference type="PROSITE" id="PS50928"/>
    </source>
</evidence>
<feature type="transmembrane region" description="Helical" evidence="7">
    <location>
        <begin position="109"/>
        <end position="130"/>
    </location>
</feature>
<evidence type="ECO:0000256" key="1">
    <source>
        <dbReference type="ARBA" id="ARBA00004651"/>
    </source>
</evidence>
<evidence type="ECO:0000256" key="2">
    <source>
        <dbReference type="ARBA" id="ARBA00022448"/>
    </source>
</evidence>
<feature type="transmembrane region" description="Helical" evidence="7">
    <location>
        <begin position="183"/>
        <end position="208"/>
    </location>
</feature>